<dbReference type="CDD" id="cd06661">
    <property type="entry name" value="GGCT_like"/>
    <property type="match status" value="1"/>
</dbReference>
<dbReference type="AlphaFoldDB" id="A0A0D3II14"/>
<evidence type="ECO:0000259" key="2">
    <source>
        <dbReference type="PROSITE" id="PS50271"/>
    </source>
</evidence>
<dbReference type="InterPro" id="IPR013083">
    <property type="entry name" value="Znf_RING/FYVE/PHD"/>
</dbReference>
<keyword evidence="1" id="KW-0862">Zinc</keyword>
<reference evidence="4" key="1">
    <citation type="journal article" date="2013" name="Nature">
        <title>Pan genome of the phytoplankton Emiliania underpins its global distribution.</title>
        <authorList>
            <person name="Read B.A."/>
            <person name="Kegel J."/>
            <person name="Klute M.J."/>
            <person name="Kuo A."/>
            <person name="Lefebvre S.C."/>
            <person name="Maumus F."/>
            <person name="Mayer C."/>
            <person name="Miller J."/>
            <person name="Monier A."/>
            <person name="Salamov A."/>
            <person name="Young J."/>
            <person name="Aguilar M."/>
            <person name="Claverie J.M."/>
            <person name="Frickenhaus S."/>
            <person name="Gonzalez K."/>
            <person name="Herman E.K."/>
            <person name="Lin Y.C."/>
            <person name="Napier J."/>
            <person name="Ogata H."/>
            <person name="Sarno A.F."/>
            <person name="Shmutz J."/>
            <person name="Schroeder D."/>
            <person name="de Vargas C."/>
            <person name="Verret F."/>
            <person name="von Dassow P."/>
            <person name="Valentin K."/>
            <person name="Van de Peer Y."/>
            <person name="Wheeler G."/>
            <person name="Dacks J.B."/>
            <person name="Delwiche C.F."/>
            <person name="Dyhrman S.T."/>
            <person name="Glockner G."/>
            <person name="John U."/>
            <person name="Richards T."/>
            <person name="Worden A.Z."/>
            <person name="Zhang X."/>
            <person name="Grigoriev I.V."/>
            <person name="Allen A.E."/>
            <person name="Bidle K."/>
            <person name="Borodovsky M."/>
            <person name="Bowler C."/>
            <person name="Brownlee C."/>
            <person name="Cock J.M."/>
            <person name="Elias M."/>
            <person name="Gladyshev V.N."/>
            <person name="Groth M."/>
            <person name="Guda C."/>
            <person name="Hadaegh A."/>
            <person name="Iglesias-Rodriguez M.D."/>
            <person name="Jenkins J."/>
            <person name="Jones B.M."/>
            <person name="Lawson T."/>
            <person name="Leese F."/>
            <person name="Lindquist E."/>
            <person name="Lobanov A."/>
            <person name="Lomsadze A."/>
            <person name="Malik S.B."/>
            <person name="Marsh M.E."/>
            <person name="Mackinder L."/>
            <person name="Mock T."/>
            <person name="Mueller-Roeber B."/>
            <person name="Pagarete A."/>
            <person name="Parker M."/>
            <person name="Probert I."/>
            <person name="Quesneville H."/>
            <person name="Raines C."/>
            <person name="Rensing S.A."/>
            <person name="Riano-Pachon D.M."/>
            <person name="Richier S."/>
            <person name="Rokitta S."/>
            <person name="Shiraiwa Y."/>
            <person name="Soanes D.M."/>
            <person name="van der Giezen M."/>
            <person name="Wahlund T.M."/>
            <person name="Williams B."/>
            <person name="Wilson W."/>
            <person name="Wolfe G."/>
            <person name="Wurch L.L."/>
        </authorList>
    </citation>
    <scope>NUCLEOTIDE SEQUENCE</scope>
</reference>
<proteinExistence type="predicted"/>
<dbReference type="SUPFAM" id="SSF110857">
    <property type="entry name" value="Gamma-glutamyl cyclotransferase-like"/>
    <property type="match status" value="1"/>
</dbReference>
<dbReference type="PROSITE" id="PS50271">
    <property type="entry name" value="ZF_UBP"/>
    <property type="match status" value="1"/>
</dbReference>
<dbReference type="Pfam" id="PF06094">
    <property type="entry name" value="GGACT"/>
    <property type="match status" value="1"/>
</dbReference>
<protein>
    <recommendedName>
        <fullName evidence="2">UBP-type domain-containing protein</fullName>
    </recommendedName>
</protein>
<dbReference type="PANTHER" id="PTHR47665">
    <property type="entry name" value="HISTONE DEACETYLASE-LIKE PROTEIN"/>
    <property type="match status" value="1"/>
</dbReference>
<dbReference type="EnsemblProtists" id="EOD27606">
    <property type="protein sequence ID" value="EOD27606"/>
    <property type="gene ID" value="EMIHUDRAFT_235457"/>
</dbReference>
<dbReference type="STRING" id="2903.R1DQE2"/>
<evidence type="ECO:0000256" key="1">
    <source>
        <dbReference type="PROSITE-ProRule" id="PRU00502"/>
    </source>
</evidence>
<dbReference type="InterPro" id="IPR013024">
    <property type="entry name" value="GGCT-like"/>
</dbReference>
<keyword evidence="1" id="KW-0479">Metal-binding</keyword>
<dbReference type="InterPro" id="IPR009288">
    <property type="entry name" value="AIG2-like_dom"/>
</dbReference>
<dbReference type="Proteomes" id="UP000013827">
    <property type="component" value="Unassembled WGS sequence"/>
</dbReference>
<name>A0A0D3II14_EMIH1</name>
<dbReference type="EnsemblProtists" id="EOD10899">
    <property type="protein sequence ID" value="EOD10899"/>
    <property type="gene ID" value="EMIHUDRAFT_215176"/>
</dbReference>
<feature type="domain" description="UBP-type" evidence="2">
    <location>
        <begin position="223"/>
        <end position="328"/>
    </location>
</feature>
<reference evidence="3" key="2">
    <citation type="submission" date="2024-10" db="UniProtKB">
        <authorList>
            <consortium name="EnsemblProtists"/>
        </authorList>
    </citation>
    <scope>IDENTIFICATION</scope>
</reference>
<evidence type="ECO:0000313" key="4">
    <source>
        <dbReference type="Proteomes" id="UP000013827"/>
    </source>
</evidence>
<accession>A0A0D3II14</accession>
<dbReference type="PaxDb" id="2903-EOD10899"/>
<dbReference type="InterPro" id="IPR036568">
    <property type="entry name" value="GGCT-like_sf"/>
</dbReference>
<dbReference type="KEGG" id="ehx:EMIHUDRAFT_215176"/>
<dbReference type="RefSeq" id="XP_005780035.1">
    <property type="nucleotide sequence ID" value="XM_005779978.1"/>
</dbReference>
<dbReference type="Gene3D" id="3.10.490.10">
    <property type="entry name" value="Gamma-glutamyl cyclotransferase-like"/>
    <property type="match status" value="1"/>
</dbReference>
<sequence length="333" mass="35616">MLMALTPGRWCDSRLTEALASGERFPVFCYGSNGIEQMRDRCRNGGLTSCRARLPDASRVFGGWSERWAGAVASVQPLAGHEVRGSVVDLDSAEIELLDSFEATNPDAPYGRTGAVYHRQDVVVLVQREAGGPEVAAVALVYVKVDASWRGPPSQRYVDACVRNVLQFWDGSEVEGKGKGKRVAPGGEGDAVTHFDADASQTAFGFSLEKAATAVDSIGDKSDLNAAVQWLIDRGEEDHGTHAPAAGAQPVCSHGCESPEQWVCLQCGEVNCGRYLNAHSLAHHGATGHATAASLADLSVHCYLCHGYVEHPRLVPLVERLRALKFGEDAFGG</sequence>
<dbReference type="InterPro" id="IPR001607">
    <property type="entry name" value="Znf_UBP"/>
</dbReference>
<dbReference type="SUPFAM" id="SSF57850">
    <property type="entry name" value="RING/U-box"/>
    <property type="match status" value="1"/>
</dbReference>
<dbReference type="SMART" id="SM00290">
    <property type="entry name" value="ZnF_UBP"/>
    <property type="match status" value="1"/>
</dbReference>
<dbReference type="RefSeq" id="XP_005763328.1">
    <property type="nucleotide sequence ID" value="XM_005763271.1"/>
</dbReference>
<dbReference type="HOGENOM" id="CLU_835292_0_0_1"/>
<organism evidence="3 4">
    <name type="scientific">Emiliania huxleyi (strain CCMP1516)</name>
    <dbReference type="NCBI Taxonomy" id="280463"/>
    <lineage>
        <taxon>Eukaryota</taxon>
        <taxon>Haptista</taxon>
        <taxon>Haptophyta</taxon>
        <taxon>Prymnesiophyceae</taxon>
        <taxon>Isochrysidales</taxon>
        <taxon>Noelaerhabdaceae</taxon>
        <taxon>Emiliania</taxon>
    </lineage>
</organism>
<dbReference type="GeneID" id="17257069"/>
<dbReference type="PANTHER" id="PTHR47665:SF1">
    <property type="entry name" value="HISTONE DEACETYLASE-LIKE PROTEIN"/>
    <property type="match status" value="1"/>
</dbReference>
<keyword evidence="1" id="KW-0863">Zinc-finger</keyword>
<dbReference type="Gene3D" id="3.30.40.10">
    <property type="entry name" value="Zinc/RING finger domain, C3HC4 (zinc finger)"/>
    <property type="match status" value="1"/>
</dbReference>
<dbReference type="GO" id="GO:0008270">
    <property type="term" value="F:zinc ion binding"/>
    <property type="evidence" value="ECO:0007669"/>
    <property type="project" value="UniProtKB-KW"/>
</dbReference>
<keyword evidence="4" id="KW-1185">Reference proteome</keyword>
<dbReference type="Pfam" id="PF02148">
    <property type="entry name" value="zf-UBP"/>
    <property type="match status" value="1"/>
</dbReference>
<dbReference type="eggNOG" id="KOG1343">
    <property type="taxonomic scope" value="Eukaryota"/>
</dbReference>
<dbReference type="KEGG" id="ehx:EMIHUDRAFT_235457"/>
<dbReference type="GeneID" id="17273152"/>
<evidence type="ECO:0000313" key="3">
    <source>
        <dbReference type="EnsemblProtists" id="EOD10899"/>
    </source>
</evidence>